<gene>
    <name evidence="2" type="ORF">H6X83_12675</name>
</gene>
<protein>
    <submittedName>
        <fullName evidence="2">Pyridoxamine 5'-phosphate oxidase family protein</fullName>
    </submittedName>
</protein>
<dbReference type="EMBL" id="CP060696">
    <property type="protein sequence ID" value="QNO17759.1"/>
    <property type="molecule type" value="Genomic_DNA"/>
</dbReference>
<evidence type="ECO:0000313" key="2">
    <source>
        <dbReference type="EMBL" id="QNO17759.1"/>
    </source>
</evidence>
<dbReference type="SUPFAM" id="SSF50475">
    <property type="entry name" value="FMN-binding split barrel"/>
    <property type="match status" value="1"/>
</dbReference>
<organism evidence="2 3">
    <name type="scientific">Caproicibacterium amylolyticum</name>
    <dbReference type="NCBI Taxonomy" id="2766537"/>
    <lineage>
        <taxon>Bacteria</taxon>
        <taxon>Bacillati</taxon>
        <taxon>Bacillota</taxon>
        <taxon>Clostridia</taxon>
        <taxon>Eubacteriales</taxon>
        <taxon>Oscillospiraceae</taxon>
        <taxon>Caproicibacterium</taxon>
    </lineage>
</organism>
<accession>A0A7G9WGE7</accession>
<dbReference type="RefSeq" id="WP_212506822.1">
    <property type="nucleotide sequence ID" value="NZ_CP060696.1"/>
</dbReference>
<name>A0A7G9WGE7_9FIRM</name>
<dbReference type="Proteomes" id="UP000516046">
    <property type="component" value="Chromosome"/>
</dbReference>
<feature type="domain" description="Pyridoxamine 5'-phosphate oxidase N-terminal" evidence="1">
    <location>
        <begin position="3"/>
        <end position="89"/>
    </location>
</feature>
<keyword evidence="3" id="KW-1185">Reference proteome</keyword>
<reference evidence="2 3" key="1">
    <citation type="submission" date="2020-08" db="EMBL/GenBank/DDBJ databases">
        <authorList>
            <person name="Ren C."/>
            <person name="Gu Y."/>
            <person name="Xu Y."/>
        </authorList>
    </citation>
    <scope>NUCLEOTIDE SEQUENCE [LARGE SCALE GENOMIC DNA]</scope>
    <source>
        <strain evidence="2 3">LBM18003</strain>
    </source>
</reference>
<dbReference type="InterPro" id="IPR011576">
    <property type="entry name" value="Pyridox_Oxase_N"/>
</dbReference>
<dbReference type="InterPro" id="IPR012349">
    <property type="entry name" value="Split_barrel_FMN-bd"/>
</dbReference>
<dbReference type="Pfam" id="PF01243">
    <property type="entry name" value="PNPOx_N"/>
    <property type="match status" value="1"/>
</dbReference>
<dbReference type="Gene3D" id="2.30.110.10">
    <property type="entry name" value="Electron Transport, Fmn-binding Protein, Chain A"/>
    <property type="match status" value="1"/>
</dbReference>
<dbReference type="AlphaFoldDB" id="A0A7G9WGE7"/>
<evidence type="ECO:0000313" key="3">
    <source>
        <dbReference type="Proteomes" id="UP000516046"/>
    </source>
</evidence>
<sequence>MNKIVEELKKTGTFFVATEDGDQPRVRPFSSVTEIDGKPYICTNNQKKCYAQMIKNPKVEISGMQKDGSWIRVTAKLVRDDRDEARAEMLADPTGPSNLYKLGDKIFEVLCLENGVCTKYSMTAEPIVIQ</sequence>
<evidence type="ECO:0000259" key="1">
    <source>
        <dbReference type="Pfam" id="PF01243"/>
    </source>
</evidence>
<dbReference type="KEGG" id="caml:H6X83_12675"/>
<proteinExistence type="predicted"/>